<name>A0A212DEI8_CEREH</name>
<feature type="compositionally biased region" description="Basic and acidic residues" evidence="1">
    <location>
        <begin position="1"/>
        <end position="11"/>
    </location>
</feature>
<dbReference type="AlphaFoldDB" id="A0A212DEI8"/>
<evidence type="ECO:0000313" key="2">
    <source>
        <dbReference type="EMBL" id="OWK16554.1"/>
    </source>
</evidence>
<evidence type="ECO:0000256" key="1">
    <source>
        <dbReference type="SAM" id="MobiDB-lite"/>
    </source>
</evidence>
<evidence type="ECO:0000313" key="3">
    <source>
        <dbReference type="Proteomes" id="UP000242450"/>
    </source>
</evidence>
<organism evidence="2 3">
    <name type="scientific">Cervus elaphus hippelaphus</name>
    <name type="common">European red deer</name>
    <dbReference type="NCBI Taxonomy" id="46360"/>
    <lineage>
        <taxon>Eukaryota</taxon>
        <taxon>Metazoa</taxon>
        <taxon>Chordata</taxon>
        <taxon>Craniata</taxon>
        <taxon>Vertebrata</taxon>
        <taxon>Euteleostomi</taxon>
        <taxon>Mammalia</taxon>
        <taxon>Eutheria</taxon>
        <taxon>Laurasiatheria</taxon>
        <taxon>Artiodactyla</taxon>
        <taxon>Ruminantia</taxon>
        <taxon>Pecora</taxon>
        <taxon>Cervidae</taxon>
        <taxon>Cervinae</taxon>
        <taxon>Cervus</taxon>
    </lineage>
</organism>
<keyword evidence="3" id="KW-1185">Reference proteome</keyword>
<sequence length="77" mass="7927">MSKPLEAEKQGLDSPSEHTGSGAGDNSPVVPLITDTERNGPDTNHQNPQNKTSPFSVSPTGPGTKVSPGQSSQGDRS</sequence>
<proteinExistence type="predicted"/>
<reference evidence="2 3" key="1">
    <citation type="journal article" date="2018" name="Mol. Genet. Genomics">
        <title>The red deer Cervus elaphus genome CerEla1.0: sequencing, annotating, genes, and chromosomes.</title>
        <authorList>
            <person name="Bana N.A."/>
            <person name="Nyiri A."/>
            <person name="Nagy J."/>
            <person name="Frank K."/>
            <person name="Nagy T."/>
            <person name="Steger V."/>
            <person name="Schiller M."/>
            <person name="Lakatos P."/>
            <person name="Sugar L."/>
            <person name="Horn P."/>
            <person name="Barta E."/>
            <person name="Orosz L."/>
        </authorList>
    </citation>
    <scope>NUCLEOTIDE SEQUENCE [LARGE SCALE GENOMIC DNA]</scope>
    <source>
        <strain evidence="2">Hungarian</strain>
    </source>
</reference>
<gene>
    <name evidence="2" type="ORF">Celaphus_00004570</name>
</gene>
<feature type="compositionally biased region" description="Polar residues" evidence="1">
    <location>
        <begin position="41"/>
        <end position="77"/>
    </location>
</feature>
<dbReference type="OrthoDB" id="9908541at2759"/>
<feature type="region of interest" description="Disordered" evidence="1">
    <location>
        <begin position="1"/>
        <end position="77"/>
    </location>
</feature>
<dbReference type="Proteomes" id="UP000242450">
    <property type="component" value="Chromosome 4"/>
</dbReference>
<comment type="caution">
    <text evidence="2">The sequence shown here is derived from an EMBL/GenBank/DDBJ whole genome shotgun (WGS) entry which is preliminary data.</text>
</comment>
<feature type="non-terminal residue" evidence="2">
    <location>
        <position position="77"/>
    </location>
</feature>
<accession>A0A212DEI8</accession>
<protein>
    <submittedName>
        <fullName evidence="2">Uncharacterized protein</fullName>
    </submittedName>
</protein>
<dbReference type="EMBL" id="MKHE01000004">
    <property type="protein sequence ID" value="OWK16554.1"/>
    <property type="molecule type" value="Genomic_DNA"/>
</dbReference>